<dbReference type="InterPro" id="IPR051927">
    <property type="entry name" value="Zn_Chap_cDPG_Synth"/>
</dbReference>
<dbReference type="GO" id="GO:0000166">
    <property type="term" value="F:nucleotide binding"/>
    <property type="evidence" value="ECO:0007669"/>
    <property type="project" value="UniProtKB-KW"/>
</dbReference>
<evidence type="ECO:0000259" key="3">
    <source>
        <dbReference type="SMART" id="SM00833"/>
    </source>
</evidence>
<evidence type="ECO:0000256" key="1">
    <source>
        <dbReference type="ARBA" id="ARBA00022741"/>
    </source>
</evidence>
<protein>
    <submittedName>
        <fullName evidence="4">GTPase, G3E family</fullName>
    </submittedName>
</protein>
<keyword evidence="2" id="KW-0143">Chaperone</keyword>
<dbReference type="Pfam" id="PF07683">
    <property type="entry name" value="CobW_C"/>
    <property type="match status" value="1"/>
</dbReference>
<dbReference type="SMART" id="SM00833">
    <property type="entry name" value="CobW_C"/>
    <property type="match status" value="1"/>
</dbReference>
<proteinExistence type="predicted"/>
<dbReference type="InterPro" id="IPR036627">
    <property type="entry name" value="CobW-likC_sf"/>
</dbReference>
<dbReference type="Proteomes" id="UP000199623">
    <property type="component" value="Unassembled WGS sequence"/>
</dbReference>
<evidence type="ECO:0000256" key="2">
    <source>
        <dbReference type="ARBA" id="ARBA00023186"/>
    </source>
</evidence>
<dbReference type="AlphaFoldDB" id="A0A1G7X7W2"/>
<dbReference type="Gene3D" id="3.30.1220.10">
    <property type="entry name" value="CobW-like, C-terminal domain"/>
    <property type="match status" value="1"/>
</dbReference>
<dbReference type="RefSeq" id="WP_090053720.1">
    <property type="nucleotide sequence ID" value="NZ_FNCC01000011.1"/>
</dbReference>
<reference evidence="5" key="1">
    <citation type="submission" date="2016-10" db="EMBL/GenBank/DDBJ databases">
        <authorList>
            <person name="Varghese N."/>
            <person name="Submissions S."/>
        </authorList>
    </citation>
    <scope>NUCLEOTIDE SEQUENCE [LARGE SCALE GENOMIC DNA]</scope>
    <source>
        <strain evidence="5">CGMCC 4.3506</strain>
    </source>
</reference>
<evidence type="ECO:0000313" key="5">
    <source>
        <dbReference type="Proteomes" id="UP000199623"/>
    </source>
</evidence>
<organism evidence="4 5">
    <name type="scientific">Lentzea fradiae</name>
    <dbReference type="NCBI Taxonomy" id="200378"/>
    <lineage>
        <taxon>Bacteria</taxon>
        <taxon>Bacillati</taxon>
        <taxon>Actinomycetota</taxon>
        <taxon>Actinomycetes</taxon>
        <taxon>Pseudonocardiales</taxon>
        <taxon>Pseudonocardiaceae</taxon>
        <taxon>Lentzea</taxon>
    </lineage>
</organism>
<keyword evidence="1" id="KW-0547">Nucleotide-binding</keyword>
<accession>A0A1G7X7W2</accession>
<dbReference type="OrthoDB" id="9808822at2"/>
<dbReference type="InterPro" id="IPR011629">
    <property type="entry name" value="CobW-like_C"/>
</dbReference>
<name>A0A1G7X7W2_9PSEU</name>
<dbReference type="SUPFAM" id="SSF90002">
    <property type="entry name" value="Hypothetical protein YjiA, C-terminal domain"/>
    <property type="match status" value="1"/>
</dbReference>
<dbReference type="InterPro" id="IPR027417">
    <property type="entry name" value="P-loop_NTPase"/>
</dbReference>
<gene>
    <name evidence="4" type="ORF">SAMN05216553_111322</name>
</gene>
<dbReference type="PANTHER" id="PTHR43603">
    <property type="entry name" value="COBW DOMAIN-CONTAINING PROTEIN DDB_G0274527"/>
    <property type="match status" value="1"/>
</dbReference>
<sequence>METVVVLVAGLVEHDVAVRVWRDRPGSVLVRHVAGEGRVRRWVDGVATDVELLHGCVSCTVREDLRDLLGTFRGHTLVLHLDPLLEPDVVRRDLGADVECVITVLDAATWLDDALGDASMVTDQRTVAQVVVAQAEAADVLVLQGDADERTLAVLGRLAPGAHVCTPDDVVVRRSTRPRLVPLTPESGVSTAVFTADRPFHPTRLDEALDALLDGTVVRSRGRLWVADEPDVALHLESAGGGLHVAPGGPRDGRTTRIVAITVGEPDHITAAFAGALLTDDELSFVDSIRKLAL</sequence>
<evidence type="ECO:0000313" key="4">
    <source>
        <dbReference type="EMBL" id="SDG80262.1"/>
    </source>
</evidence>
<dbReference type="Gene3D" id="3.40.50.300">
    <property type="entry name" value="P-loop containing nucleotide triphosphate hydrolases"/>
    <property type="match status" value="1"/>
</dbReference>
<dbReference type="PANTHER" id="PTHR43603:SF1">
    <property type="entry name" value="ZINC-REGULATED GTPASE METALLOPROTEIN ACTIVATOR 1"/>
    <property type="match status" value="1"/>
</dbReference>
<dbReference type="EMBL" id="FNCC01000011">
    <property type="protein sequence ID" value="SDG80262.1"/>
    <property type="molecule type" value="Genomic_DNA"/>
</dbReference>
<feature type="domain" description="CobW C-terminal" evidence="3">
    <location>
        <begin position="189"/>
        <end position="277"/>
    </location>
</feature>
<keyword evidence="5" id="KW-1185">Reference proteome</keyword>
<dbReference type="STRING" id="200378.SAMN05216553_111322"/>